<feature type="region of interest" description="Disordered" evidence="1">
    <location>
        <begin position="78"/>
        <end position="103"/>
    </location>
</feature>
<evidence type="ECO:0000313" key="2">
    <source>
        <dbReference type="EMBL" id="SEQ23653.1"/>
    </source>
</evidence>
<evidence type="ECO:0000313" key="3">
    <source>
        <dbReference type="Proteomes" id="UP000199055"/>
    </source>
</evidence>
<keyword evidence="3" id="KW-1185">Reference proteome</keyword>
<reference evidence="2 3" key="1">
    <citation type="submission" date="2016-10" db="EMBL/GenBank/DDBJ databases">
        <authorList>
            <person name="de Groot N.N."/>
        </authorList>
    </citation>
    <scope>NUCLEOTIDE SEQUENCE [LARGE SCALE GENOMIC DNA]</scope>
    <source>
        <strain evidence="2 3">CGMCC 4.3519</strain>
    </source>
</reference>
<dbReference type="RefSeq" id="WP_245770045.1">
    <property type="nucleotide sequence ID" value="NZ_FOET01000005.1"/>
</dbReference>
<gene>
    <name evidence="2" type="ORF">SAMN05216481_10560</name>
</gene>
<dbReference type="Proteomes" id="UP000199055">
    <property type="component" value="Unassembled WGS sequence"/>
</dbReference>
<dbReference type="EMBL" id="FOET01000005">
    <property type="protein sequence ID" value="SEQ23653.1"/>
    <property type="molecule type" value="Genomic_DNA"/>
</dbReference>
<dbReference type="AlphaFoldDB" id="A0A1H9EEG0"/>
<feature type="compositionally biased region" description="Gly residues" evidence="1">
    <location>
        <begin position="88"/>
        <end position="100"/>
    </location>
</feature>
<organism evidence="2 3">
    <name type="scientific">Streptomyces radiopugnans</name>
    <dbReference type="NCBI Taxonomy" id="403935"/>
    <lineage>
        <taxon>Bacteria</taxon>
        <taxon>Bacillati</taxon>
        <taxon>Actinomycetota</taxon>
        <taxon>Actinomycetes</taxon>
        <taxon>Kitasatosporales</taxon>
        <taxon>Streptomycetaceae</taxon>
        <taxon>Streptomyces</taxon>
    </lineage>
</organism>
<proteinExistence type="predicted"/>
<accession>A0A1H9EEG0</accession>
<sequence>MTLPPFSPAVERPWRDGWPLPARTDDANGWTTGGCWLYCRREGVRVLWIGSVRTPGAAGDVYACGPCIAELDHMVRLQSHGRDEPPDGTGGTDSGTGTGTCGHRRIGRLGGRVRCRDCGRQIRL</sequence>
<evidence type="ECO:0000256" key="1">
    <source>
        <dbReference type="SAM" id="MobiDB-lite"/>
    </source>
</evidence>
<protein>
    <submittedName>
        <fullName evidence="2">Uncharacterized protein</fullName>
    </submittedName>
</protein>
<name>A0A1H9EEG0_9ACTN</name>